<dbReference type="InterPro" id="IPR050367">
    <property type="entry name" value="APC_superfamily"/>
</dbReference>
<evidence type="ECO:0000256" key="3">
    <source>
        <dbReference type="ARBA" id="ARBA00022692"/>
    </source>
</evidence>
<comment type="caution">
    <text evidence="7">The sequence shown here is derived from an EMBL/GenBank/DDBJ whole genome shotgun (WGS) entry which is preliminary data.</text>
</comment>
<protein>
    <submittedName>
        <fullName evidence="7">Amino acid permease</fullName>
    </submittedName>
</protein>
<feature type="transmembrane region" description="Helical" evidence="6">
    <location>
        <begin position="348"/>
        <end position="365"/>
    </location>
</feature>
<dbReference type="Gene3D" id="1.20.1740.10">
    <property type="entry name" value="Amino acid/polyamine transporter I"/>
    <property type="match status" value="1"/>
</dbReference>
<feature type="transmembrane region" description="Helical" evidence="6">
    <location>
        <begin position="371"/>
        <end position="390"/>
    </location>
</feature>
<accession>E6LJN6</accession>
<evidence type="ECO:0000256" key="5">
    <source>
        <dbReference type="ARBA" id="ARBA00023136"/>
    </source>
</evidence>
<sequence length="482" mass="52114">MFITKSAAQYILRDMIFHFHKEAKLNKETSKKIGLWNVVGLGVGGAVGSGIFITLGTAIASTGRSILPMTVICVFYMLLAYWYNLALSGIFIVNGGDYSMKGMLLPPILIGYGGWTNVIWAFGFTGYALGLTSYLSSLWPVLGEHGKLTSAAILTLFFLLSIKGNRIVALFQNAATIFLIGALMLFVILGIPKVDINNFFDMSYDGGFFHNGFFGVINAIAIMGWACQGTTMGPVGVIPITKNPKRTIPMGILITCVVVSIIYGLMSFAAAGVLPYDEVAGQNLSVTASVIMPKGMFAYFVLGGGVCAIVSSFLAVLAMIREPIAHMADDGWLPAIFKEKTADGYPKYCFLIVYIIALVPILTGMSVNNAISMLMIPSMLINAFLNVYCITIPRKYPKQFEKRSIKCPAVIYDICCILGGICALIVASTLFGGLTIYDMITAAAIILIPLLFSAIALKKGAVSKESLDKRREEIVKEALLEE</sequence>
<keyword evidence="5 6" id="KW-0472">Membrane</keyword>
<dbReference type="AlphaFoldDB" id="E6LJN6"/>
<keyword evidence="4 6" id="KW-1133">Transmembrane helix</keyword>
<feature type="transmembrane region" description="Helical" evidence="6">
    <location>
        <begin position="252"/>
        <end position="276"/>
    </location>
</feature>
<feature type="transmembrane region" description="Helical" evidence="6">
    <location>
        <begin position="296"/>
        <end position="320"/>
    </location>
</feature>
<comment type="subcellular location">
    <subcellularLocation>
        <location evidence="1">Cell membrane</location>
        <topology evidence="1">Multi-pass membrane protein</topology>
    </subcellularLocation>
</comment>
<reference evidence="7 8" key="1">
    <citation type="submission" date="2010-12" db="EMBL/GenBank/DDBJ databases">
        <authorList>
            <person name="Muzny D."/>
            <person name="Qin X."/>
            <person name="Deng J."/>
            <person name="Jiang H."/>
            <person name="Liu Y."/>
            <person name="Qu J."/>
            <person name="Song X.-Z."/>
            <person name="Zhang L."/>
            <person name="Thornton R."/>
            <person name="Coyle M."/>
            <person name="Francisco L."/>
            <person name="Jackson L."/>
            <person name="Javaid M."/>
            <person name="Korchina V."/>
            <person name="Kovar C."/>
            <person name="Mata R."/>
            <person name="Mathew T."/>
            <person name="Ngo R."/>
            <person name="Nguyen L."/>
            <person name="Nguyen N."/>
            <person name="Okwuonu G."/>
            <person name="Ongeri F."/>
            <person name="Pham C."/>
            <person name="Simmons D."/>
            <person name="Wilczek-Boney K."/>
            <person name="Hale W."/>
            <person name="Jakkamsetti A."/>
            <person name="Pham P."/>
            <person name="Ruth R."/>
            <person name="San Lucas F."/>
            <person name="Warren J."/>
            <person name="Zhang J."/>
            <person name="Zhao Z."/>
            <person name="Zhou C."/>
            <person name="Zhu D."/>
            <person name="Lee S."/>
            <person name="Bess C."/>
            <person name="Blankenburg K."/>
            <person name="Forbes L."/>
            <person name="Fu Q."/>
            <person name="Gubbala S."/>
            <person name="Hirani K."/>
            <person name="Jayaseelan J.C."/>
            <person name="Lara F."/>
            <person name="Munidasa M."/>
            <person name="Palculict T."/>
            <person name="Patil S."/>
            <person name="Pu L.-L."/>
            <person name="Saada N."/>
            <person name="Tang L."/>
            <person name="Weissenberger G."/>
            <person name="Zhu Y."/>
            <person name="Hemphill L."/>
            <person name="Shang Y."/>
            <person name="Youmans B."/>
            <person name="Ayvaz T."/>
            <person name="Ross M."/>
            <person name="Santibanez J."/>
            <person name="Aqrawi P."/>
            <person name="Gross S."/>
            <person name="Joshi V."/>
            <person name="Fowler G."/>
            <person name="Nazareth L."/>
            <person name="Reid J."/>
            <person name="Worley K."/>
            <person name="Petrosino J."/>
            <person name="Highlander S."/>
            <person name="Gibbs R."/>
        </authorList>
    </citation>
    <scope>NUCLEOTIDE SEQUENCE [LARGE SCALE GENOMIC DNA]</scope>
    <source>
        <strain evidence="7 8">DSM 3986</strain>
    </source>
</reference>
<name>E6LJN6_9FIRM</name>
<feature type="transmembrane region" description="Helical" evidence="6">
    <location>
        <begin position="145"/>
        <end position="162"/>
    </location>
</feature>
<dbReference type="PIRSF" id="PIRSF006060">
    <property type="entry name" value="AA_transporter"/>
    <property type="match status" value="1"/>
</dbReference>
<organism evidence="7 8">
    <name type="scientific">Lachnoanaerobaculum saburreum DSM 3986</name>
    <dbReference type="NCBI Taxonomy" id="887325"/>
    <lineage>
        <taxon>Bacteria</taxon>
        <taxon>Bacillati</taxon>
        <taxon>Bacillota</taxon>
        <taxon>Clostridia</taxon>
        <taxon>Lachnospirales</taxon>
        <taxon>Lachnospiraceae</taxon>
        <taxon>Lachnoanaerobaculum</taxon>
    </lineage>
</organism>
<evidence type="ECO:0000313" key="7">
    <source>
        <dbReference type="EMBL" id="EFU77900.1"/>
    </source>
</evidence>
<dbReference type="PANTHER" id="PTHR42770">
    <property type="entry name" value="AMINO ACID TRANSPORTER-RELATED"/>
    <property type="match status" value="1"/>
</dbReference>
<evidence type="ECO:0000313" key="8">
    <source>
        <dbReference type="Proteomes" id="UP000003434"/>
    </source>
</evidence>
<feature type="transmembrane region" description="Helical" evidence="6">
    <location>
        <begin position="212"/>
        <end position="240"/>
    </location>
</feature>
<keyword evidence="3 6" id="KW-0812">Transmembrane</keyword>
<feature type="transmembrane region" description="Helical" evidence="6">
    <location>
        <begin position="174"/>
        <end position="192"/>
    </location>
</feature>
<gene>
    <name evidence="7" type="ORF">HMPREF0381_0171</name>
</gene>
<dbReference type="InterPro" id="IPR002293">
    <property type="entry name" value="AA/rel_permease1"/>
</dbReference>
<evidence type="ECO:0000256" key="2">
    <source>
        <dbReference type="ARBA" id="ARBA00022475"/>
    </source>
</evidence>
<feature type="transmembrane region" description="Helical" evidence="6">
    <location>
        <begin position="66"/>
        <end position="92"/>
    </location>
</feature>
<feature type="transmembrane region" description="Helical" evidence="6">
    <location>
        <begin position="436"/>
        <end position="457"/>
    </location>
</feature>
<dbReference type="Pfam" id="PF13520">
    <property type="entry name" value="AA_permease_2"/>
    <property type="match status" value="1"/>
</dbReference>
<dbReference type="HOGENOM" id="CLU_007946_21_0_9"/>
<keyword evidence="2" id="KW-1003">Cell membrane</keyword>
<evidence type="ECO:0000256" key="1">
    <source>
        <dbReference type="ARBA" id="ARBA00004651"/>
    </source>
</evidence>
<dbReference type="GO" id="GO:0005886">
    <property type="term" value="C:plasma membrane"/>
    <property type="evidence" value="ECO:0007669"/>
    <property type="project" value="UniProtKB-SubCell"/>
</dbReference>
<feature type="transmembrane region" description="Helical" evidence="6">
    <location>
        <begin position="410"/>
        <end position="430"/>
    </location>
</feature>
<evidence type="ECO:0000256" key="4">
    <source>
        <dbReference type="ARBA" id="ARBA00022989"/>
    </source>
</evidence>
<dbReference type="eggNOG" id="COG0833">
    <property type="taxonomic scope" value="Bacteria"/>
</dbReference>
<evidence type="ECO:0000256" key="6">
    <source>
        <dbReference type="SAM" id="Phobius"/>
    </source>
</evidence>
<dbReference type="PANTHER" id="PTHR42770:SF7">
    <property type="entry name" value="MEMBRANE PROTEIN"/>
    <property type="match status" value="1"/>
</dbReference>
<proteinExistence type="predicted"/>
<dbReference type="GO" id="GO:0022857">
    <property type="term" value="F:transmembrane transporter activity"/>
    <property type="evidence" value="ECO:0007669"/>
    <property type="project" value="InterPro"/>
</dbReference>
<dbReference type="EMBL" id="AEPW01000005">
    <property type="protein sequence ID" value="EFU77900.1"/>
    <property type="molecule type" value="Genomic_DNA"/>
</dbReference>
<feature type="transmembrane region" description="Helical" evidence="6">
    <location>
        <begin position="104"/>
        <end position="125"/>
    </location>
</feature>
<dbReference type="Proteomes" id="UP000003434">
    <property type="component" value="Unassembled WGS sequence"/>
</dbReference>
<feature type="transmembrane region" description="Helical" evidence="6">
    <location>
        <begin position="34"/>
        <end position="60"/>
    </location>
</feature>